<gene>
    <name evidence="2" type="ORF">TAT_000159700</name>
    <name evidence="3" type="ORF">TAV_000159900</name>
</gene>
<evidence type="ECO:0000313" key="2">
    <source>
        <dbReference type="EMBL" id="SVP90886.1"/>
    </source>
</evidence>
<dbReference type="EMBL" id="UIVT01000002">
    <property type="protein sequence ID" value="SVP90886.1"/>
    <property type="molecule type" value="Genomic_DNA"/>
</dbReference>
<protein>
    <submittedName>
        <fullName evidence="3">Uncharacterized protein</fullName>
    </submittedName>
</protein>
<feature type="signal peptide" evidence="1">
    <location>
        <begin position="1"/>
        <end position="17"/>
    </location>
</feature>
<dbReference type="VEuPathDB" id="PiroplasmaDB:TA21045"/>
<name>A0A3B0MMZ3_THEAN</name>
<evidence type="ECO:0000313" key="3">
    <source>
        <dbReference type="EMBL" id="SVP91467.1"/>
    </source>
</evidence>
<organism evidence="3">
    <name type="scientific">Theileria annulata</name>
    <dbReference type="NCBI Taxonomy" id="5874"/>
    <lineage>
        <taxon>Eukaryota</taxon>
        <taxon>Sar</taxon>
        <taxon>Alveolata</taxon>
        <taxon>Apicomplexa</taxon>
        <taxon>Aconoidasida</taxon>
        <taxon>Piroplasmida</taxon>
        <taxon>Theileriidae</taxon>
        <taxon>Theileria</taxon>
    </lineage>
</organism>
<dbReference type="EMBL" id="UIVS01000002">
    <property type="protein sequence ID" value="SVP91467.1"/>
    <property type="molecule type" value="Genomic_DNA"/>
</dbReference>
<evidence type="ECO:0000256" key="1">
    <source>
        <dbReference type="SAM" id="SignalP"/>
    </source>
</evidence>
<feature type="chain" id="PRO_5036076003" evidence="1">
    <location>
        <begin position="18"/>
        <end position="207"/>
    </location>
</feature>
<reference evidence="3" key="1">
    <citation type="submission" date="2018-07" db="EMBL/GenBank/DDBJ databases">
        <authorList>
            <person name="Quirk P.G."/>
            <person name="Krulwich T.A."/>
        </authorList>
    </citation>
    <scope>NUCLEOTIDE SEQUENCE</scope>
    <source>
        <strain evidence="3">Anand</strain>
    </source>
</reference>
<keyword evidence="1" id="KW-0732">Signal</keyword>
<proteinExistence type="predicted"/>
<accession>A0A3B0MMZ3</accession>
<sequence length="207" mass="21440">MKFVILALLALASGLHAAKLDLKELKFVLFGKHGDGTKTSVAAGACPLGTLPATVFLHKTFKKGDHFFTWVRPVHAKVDEVVCGTHNVWKAAVGEVLLDLHFVGNKDSEKFLHLELFHPAVGSHHLFLKFAAGATPGVGVVLGMGAFVVGVHGLVADLPALEGLPAHPFVHALVAHAAHAKHAGAVAKDGLAAHGGALVAADAKAAL</sequence>
<dbReference type="AlphaFoldDB" id="A0A3B0MMZ3"/>